<dbReference type="EMBL" id="KN826226">
    <property type="protein sequence ID" value="KIK79631.1"/>
    <property type="molecule type" value="Genomic_DNA"/>
</dbReference>
<feature type="region of interest" description="Disordered" evidence="1">
    <location>
        <begin position="150"/>
        <end position="176"/>
    </location>
</feature>
<evidence type="ECO:0000256" key="1">
    <source>
        <dbReference type="SAM" id="MobiDB-lite"/>
    </source>
</evidence>
<evidence type="ECO:0000313" key="3">
    <source>
        <dbReference type="Proteomes" id="UP000054538"/>
    </source>
</evidence>
<evidence type="ECO:0000313" key="2">
    <source>
        <dbReference type="EMBL" id="KIK79631.1"/>
    </source>
</evidence>
<name>A0A0D0D7G1_9AGAM</name>
<dbReference type="HOGENOM" id="CLU_906428_0_0_1"/>
<reference evidence="3" key="2">
    <citation type="submission" date="2015-01" db="EMBL/GenBank/DDBJ databases">
        <title>Evolutionary Origins and Diversification of the Mycorrhizal Mutualists.</title>
        <authorList>
            <consortium name="DOE Joint Genome Institute"/>
            <consortium name="Mycorrhizal Genomics Consortium"/>
            <person name="Kohler A."/>
            <person name="Kuo A."/>
            <person name="Nagy L.G."/>
            <person name="Floudas D."/>
            <person name="Copeland A."/>
            <person name="Barry K.W."/>
            <person name="Cichocki N."/>
            <person name="Veneault-Fourrey C."/>
            <person name="LaButti K."/>
            <person name="Lindquist E.A."/>
            <person name="Lipzen A."/>
            <person name="Lundell T."/>
            <person name="Morin E."/>
            <person name="Murat C."/>
            <person name="Riley R."/>
            <person name="Ohm R."/>
            <person name="Sun H."/>
            <person name="Tunlid A."/>
            <person name="Henrissat B."/>
            <person name="Grigoriev I.V."/>
            <person name="Hibbett D.S."/>
            <person name="Martin F."/>
        </authorList>
    </citation>
    <scope>NUCLEOTIDE SEQUENCE [LARGE SCALE GENOMIC DNA]</scope>
    <source>
        <strain evidence="3">Ve08.2h10</strain>
    </source>
</reference>
<keyword evidence="3" id="KW-1185">Reference proteome</keyword>
<protein>
    <submittedName>
        <fullName evidence="2">Uncharacterized protein</fullName>
    </submittedName>
</protein>
<organism evidence="2 3">
    <name type="scientific">Paxillus rubicundulus Ve08.2h10</name>
    <dbReference type="NCBI Taxonomy" id="930991"/>
    <lineage>
        <taxon>Eukaryota</taxon>
        <taxon>Fungi</taxon>
        <taxon>Dikarya</taxon>
        <taxon>Basidiomycota</taxon>
        <taxon>Agaricomycotina</taxon>
        <taxon>Agaricomycetes</taxon>
        <taxon>Agaricomycetidae</taxon>
        <taxon>Boletales</taxon>
        <taxon>Paxilineae</taxon>
        <taxon>Paxillaceae</taxon>
        <taxon>Paxillus</taxon>
    </lineage>
</organism>
<proteinExistence type="predicted"/>
<dbReference type="Proteomes" id="UP000054538">
    <property type="component" value="Unassembled WGS sequence"/>
</dbReference>
<gene>
    <name evidence="2" type="ORF">PAXRUDRAFT_16239</name>
</gene>
<feature type="compositionally biased region" description="Basic and acidic residues" evidence="1">
    <location>
        <begin position="98"/>
        <end position="110"/>
    </location>
</feature>
<feature type="compositionally biased region" description="Polar residues" evidence="1">
    <location>
        <begin position="59"/>
        <end position="72"/>
    </location>
</feature>
<dbReference type="InParanoid" id="A0A0D0D7G1"/>
<reference evidence="2 3" key="1">
    <citation type="submission" date="2014-04" db="EMBL/GenBank/DDBJ databases">
        <authorList>
            <consortium name="DOE Joint Genome Institute"/>
            <person name="Kuo A."/>
            <person name="Kohler A."/>
            <person name="Jargeat P."/>
            <person name="Nagy L.G."/>
            <person name="Floudas D."/>
            <person name="Copeland A."/>
            <person name="Barry K.W."/>
            <person name="Cichocki N."/>
            <person name="Veneault-Fourrey C."/>
            <person name="LaButti K."/>
            <person name="Lindquist E.A."/>
            <person name="Lipzen A."/>
            <person name="Lundell T."/>
            <person name="Morin E."/>
            <person name="Murat C."/>
            <person name="Sun H."/>
            <person name="Tunlid A."/>
            <person name="Henrissat B."/>
            <person name="Grigoriev I.V."/>
            <person name="Hibbett D.S."/>
            <person name="Martin F."/>
            <person name="Nordberg H.P."/>
            <person name="Cantor M.N."/>
            <person name="Hua S.X."/>
        </authorList>
    </citation>
    <scope>NUCLEOTIDE SEQUENCE [LARGE SCALE GENOMIC DNA]</scope>
    <source>
        <strain evidence="2 3">Ve08.2h10</strain>
    </source>
</reference>
<feature type="region of interest" description="Disordered" evidence="1">
    <location>
        <begin position="59"/>
        <end position="112"/>
    </location>
</feature>
<sequence length="307" mass="33559">MLVNSRADAVLVDFPWFSDPHGLWKGIPSFPPKAAITAALGVCRGAQLLSIIKMGSIATSDDSPLPTQTPTHTADESPIPPTGREMAPLHFDNNSPSLHDHSTPSTDKGKGHAQAMDNLMMEFDYDAGLAQGDMGMEVDEDELVCNGFIGSQKHQHPHSSSPPPNPTFVPPEKPSTPITDNCSAFHTRPTAGARCHATSGPCWLLHSLQLISAGNLAKRAKTSGAGNHIQTILNEADTIHKDKVVTLELKNDRLRIKLDHEHHHNKQAFACEEWTSEQANAVILHQHQTEKLEAKIRLQDVEARTYE</sequence>
<accession>A0A0D0D7G1</accession>
<feature type="compositionally biased region" description="Pro residues" evidence="1">
    <location>
        <begin position="160"/>
        <end position="174"/>
    </location>
</feature>
<dbReference type="AlphaFoldDB" id="A0A0D0D7G1"/>